<protein>
    <submittedName>
        <fullName evidence="4">Acetyltransferase (GNAT) family protein</fullName>
    </submittedName>
</protein>
<evidence type="ECO:0000259" key="3">
    <source>
        <dbReference type="PROSITE" id="PS51186"/>
    </source>
</evidence>
<dbReference type="GO" id="GO:0016747">
    <property type="term" value="F:acyltransferase activity, transferring groups other than amino-acyl groups"/>
    <property type="evidence" value="ECO:0007669"/>
    <property type="project" value="InterPro"/>
</dbReference>
<proteinExistence type="predicted"/>
<dbReference type="AlphaFoldDB" id="A0A420XR50"/>
<dbReference type="RefSeq" id="WP_231121515.1">
    <property type="nucleotide sequence ID" value="NZ_RBWV01000010.1"/>
</dbReference>
<dbReference type="InterPro" id="IPR016181">
    <property type="entry name" value="Acyl_CoA_acyltransferase"/>
</dbReference>
<evidence type="ECO:0000313" key="5">
    <source>
        <dbReference type="Proteomes" id="UP000281955"/>
    </source>
</evidence>
<dbReference type="Gene3D" id="3.40.630.30">
    <property type="match status" value="1"/>
</dbReference>
<dbReference type="PANTHER" id="PTHR43877:SF2">
    <property type="entry name" value="AMINOALKYLPHOSPHONATE N-ACETYLTRANSFERASE-RELATED"/>
    <property type="match status" value="1"/>
</dbReference>
<dbReference type="Pfam" id="PF00583">
    <property type="entry name" value="Acetyltransf_1"/>
    <property type="match status" value="1"/>
</dbReference>
<dbReference type="Proteomes" id="UP000281955">
    <property type="component" value="Unassembled WGS sequence"/>
</dbReference>
<comment type="caution">
    <text evidence="4">The sequence shown here is derived from an EMBL/GenBank/DDBJ whole genome shotgun (WGS) entry which is preliminary data.</text>
</comment>
<dbReference type="InterPro" id="IPR000182">
    <property type="entry name" value="GNAT_dom"/>
</dbReference>
<dbReference type="PANTHER" id="PTHR43877">
    <property type="entry name" value="AMINOALKYLPHOSPHONATE N-ACETYLTRANSFERASE-RELATED-RELATED"/>
    <property type="match status" value="1"/>
</dbReference>
<feature type="domain" description="N-acetyltransferase" evidence="3">
    <location>
        <begin position="7"/>
        <end position="151"/>
    </location>
</feature>
<dbReference type="InterPro" id="IPR050832">
    <property type="entry name" value="Bact_Acetyltransf"/>
</dbReference>
<evidence type="ECO:0000256" key="1">
    <source>
        <dbReference type="ARBA" id="ARBA00022679"/>
    </source>
</evidence>
<gene>
    <name evidence="4" type="ORF">CLV35_1054</name>
</gene>
<accession>A0A420XR50</accession>
<name>A0A420XR50_9ACTN</name>
<dbReference type="CDD" id="cd04301">
    <property type="entry name" value="NAT_SF"/>
    <property type="match status" value="1"/>
</dbReference>
<dbReference type="InParanoid" id="A0A420XR50"/>
<dbReference type="EMBL" id="RBWV01000010">
    <property type="protein sequence ID" value="RKS77368.1"/>
    <property type="molecule type" value="Genomic_DNA"/>
</dbReference>
<evidence type="ECO:0000256" key="2">
    <source>
        <dbReference type="ARBA" id="ARBA00023315"/>
    </source>
</evidence>
<organism evidence="4 5">
    <name type="scientific">Motilibacter peucedani</name>
    <dbReference type="NCBI Taxonomy" id="598650"/>
    <lineage>
        <taxon>Bacteria</taxon>
        <taxon>Bacillati</taxon>
        <taxon>Actinomycetota</taxon>
        <taxon>Actinomycetes</taxon>
        <taxon>Motilibacterales</taxon>
        <taxon>Motilibacteraceae</taxon>
        <taxon>Motilibacter</taxon>
    </lineage>
</organism>
<evidence type="ECO:0000313" key="4">
    <source>
        <dbReference type="EMBL" id="RKS77368.1"/>
    </source>
</evidence>
<sequence>MQTAPHPLLVEAAGLDDPAVAGLVRAAEDELRERYPEDDDLGPQVVALRWLLARRGDDPVGVVAVCPAGPGAGELKRMYVAAGARRTGVARALLVAAEDAARELGLRVLRLETGTRQPEAMALYEACGYDPIEGFGYWAGHPLSRCYEKSL</sequence>
<keyword evidence="1 4" id="KW-0808">Transferase</keyword>
<dbReference type="SUPFAM" id="SSF55729">
    <property type="entry name" value="Acyl-CoA N-acyltransferases (Nat)"/>
    <property type="match status" value="1"/>
</dbReference>
<reference evidence="4 5" key="1">
    <citation type="submission" date="2018-10" db="EMBL/GenBank/DDBJ databases">
        <title>Genomic Encyclopedia of Archaeal and Bacterial Type Strains, Phase II (KMG-II): from individual species to whole genera.</title>
        <authorList>
            <person name="Goeker M."/>
        </authorList>
    </citation>
    <scope>NUCLEOTIDE SEQUENCE [LARGE SCALE GENOMIC DNA]</scope>
    <source>
        <strain evidence="4 5">RP-AC37</strain>
    </source>
</reference>
<dbReference type="PROSITE" id="PS51186">
    <property type="entry name" value="GNAT"/>
    <property type="match status" value="1"/>
</dbReference>
<keyword evidence="5" id="KW-1185">Reference proteome</keyword>
<keyword evidence="2" id="KW-0012">Acyltransferase</keyword>